<dbReference type="VEuPathDB" id="FungiDB:I7I51_02253"/>
<feature type="compositionally biased region" description="Low complexity" evidence="1">
    <location>
        <begin position="104"/>
        <end position="123"/>
    </location>
</feature>
<feature type="compositionally biased region" description="Low complexity" evidence="1">
    <location>
        <begin position="222"/>
        <end position="241"/>
    </location>
</feature>
<gene>
    <name evidence="2" type="ORF">I7I51_02253</name>
</gene>
<sequence>MDVILEVFDTLIFDYFYAKLSSAKDASAISSRFNNSLNETKYDFVGAGGYVYQPTTTYFKLQPSIYAYTSSLPRDYIWRQLFTLYIITWYDMWFSDSSSTSSLPPSPTSSSSTNQPSITPNTSKTKSAWKLNRLQSPSQSWPSSQLPSSSSRSADMQKCTTTSKTLPFRSTTTSNSLSSSSSPTSSSTGSTAAFTTPSSISTCISPTTNGLCQALTPPMPSTPSTATLRVSPTTFSPSSSPCRNLPMSSFLSSSTSGLS</sequence>
<organism evidence="2 3">
    <name type="scientific">Ajellomyces capsulatus</name>
    <name type="common">Darling's disease fungus</name>
    <name type="synonym">Histoplasma capsulatum</name>
    <dbReference type="NCBI Taxonomy" id="5037"/>
    <lineage>
        <taxon>Eukaryota</taxon>
        <taxon>Fungi</taxon>
        <taxon>Dikarya</taxon>
        <taxon>Ascomycota</taxon>
        <taxon>Pezizomycotina</taxon>
        <taxon>Eurotiomycetes</taxon>
        <taxon>Eurotiomycetidae</taxon>
        <taxon>Onygenales</taxon>
        <taxon>Ajellomycetaceae</taxon>
        <taxon>Histoplasma</taxon>
    </lineage>
</organism>
<evidence type="ECO:0000313" key="2">
    <source>
        <dbReference type="EMBL" id="QSS62516.1"/>
    </source>
</evidence>
<feature type="compositionally biased region" description="Low complexity" evidence="1">
    <location>
        <begin position="248"/>
        <end position="259"/>
    </location>
</feature>
<evidence type="ECO:0000256" key="1">
    <source>
        <dbReference type="SAM" id="MobiDB-lite"/>
    </source>
</evidence>
<reference evidence="2" key="1">
    <citation type="submission" date="2021-01" db="EMBL/GenBank/DDBJ databases">
        <title>Chromosome-level genome assembly of a human fungal pathogen reveals clustering of transcriptionally co-regulated genes.</title>
        <authorList>
            <person name="Voorhies M."/>
            <person name="Cohen S."/>
            <person name="Shea T.P."/>
            <person name="Petrus S."/>
            <person name="Munoz J.F."/>
            <person name="Poplawski S."/>
            <person name="Goldman W.E."/>
            <person name="Michael T."/>
            <person name="Cuomo C.A."/>
            <person name="Sil A."/>
            <person name="Beyhan S."/>
        </authorList>
    </citation>
    <scope>NUCLEOTIDE SEQUENCE</scope>
    <source>
        <strain evidence="2">WU24</strain>
    </source>
</reference>
<dbReference type="EMBL" id="CP069112">
    <property type="protein sequence ID" value="QSS62516.1"/>
    <property type="molecule type" value="Genomic_DNA"/>
</dbReference>
<feature type="compositionally biased region" description="Low complexity" evidence="1">
    <location>
        <begin position="133"/>
        <end position="153"/>
    </location>
</feature>
<protein>
    <submittedName>
        <fullName evidence="2">C-5 sterol desaturase</fullName>
    </submittedName>
</protein>
<dbReference type="OrthoDB" id="6354873at2759"/>
<accession>A0A8A1M7M5</accession>
<feature type="region of interest" description="Disordered" evidence="1">
    <location>
        <begin position="104"/>
        <end position="199"/>
    </location>
</feature>
<dbReference type="AlphaFoldDB" id="A0A8A1M7M5"/>
<feature type="compositionally biased region" description="Low complexity" evidence="1">
    <location>
        <begin position="170"/>
        <end position="199"/>
    </location>
</feature>
<dbReference type="Proteomes" id="UP000663671">
    <property type="component" value="Chromosome 7"/>
</dbReference>
<name>A0A8A1M7M5_AJECA</name>
<feature type="region of interest" description="Disordered" evidence="1">
    <location>
        <begin position="215"/>
        <end position="259"/>
    </location>
</feature>
<evidence type="ECO:0000313" key="3">
    <source>
        <dbReference type="Proteomes" id="UP000663671"/>
    </source>
</evidence>
<proteinExistence type="predicted"/>
<feature type="compositionally biased region" description="Polar residues" evidence="1">
    <location>
        <begin position="158"/>
        <end position="169"/>
    </location>
</feature>